<dbReference type="EMBL" id="CP022196">
    <property type="protein sequence ID" value="ATG49933.1"/>
    <property type="molecule type" value="Genomic_DNA"/>
</dbReference>
<dbReference type="RefSeq" id="WP_096807311.1">
    <property type="nucleotide sequence ID" value="NZ_CP022196.1"/>
</dbReference>
<accession>A0A291GHC0</accession>
<dbReference type="KEGG" id="ceh:CEW89_19475"/>
<evidence type="ECO:0000313" key="3">
    <source>
        <dbReference type="Proteomes" id="UP000217935"/>
    </source>
</evidence>
<gene>
    <name evidence="2" type="ORF">CEW89_19475</name>
</gene>
<name>A0A291GHC0_9RHOB</name>
<dbReference type="STRING" id="1758178.GCA_001550095_00905"/>
<evidence type="ECO:0000313" key="2">
    <source>
        <dbReference type="EMBL" id="ATG49933.1"/>
    </source>
</evidence>
<keyword evidence="3" id="KW-1185">Reference proteome</keyword>
<dbReference type="Proteomes" id="UP000217935">
    <property type="component" value="Chromosome"/>
</dbReference>
<dbReference type="OrthoDB" id="9800971at2"/>
<feature type="region of interest" description="Disordered" evidence="1">
    <location>
        <begin position="1"/>
        <end position="27"/>
    </location>
</feature>
<dbReference type="Pfam" id="PF10115">
    <property type="entry name" value="HlyU"/>
    <property type="match status" value="1"/>
</dbReference>
<evidence type="ECO:0000256" key="1">
    <source>
        <dbReference type="SAM" id="MobiDB-lite"/>
    </source>
</evidence>
<sequence>MSIFSKLFGGKSGSTSGAQSASKEDAKPELYGDEFRIFPEPIKEANGYRVAARIEKDIDGVTKTHHMIRADTMGGEDDARIASLYKAQMFIDQMGEAIFN</sequence>
<proteinExistence type="predicted"/>
<dbReference type="AlphaFoldDB" id="A0A291GHC0"/>
<protein>
    <submittedName>
        <fullName evidence="2">Uncharacterized protein</fullName>
    </submittedName>
</protein>
<dbReference type="InterPro" id="IPR018772">
    <property type="entry name" value="Transcription_activator_HlyU"/>
</dbReference>
<reference evidence="2 3" key="1">
    <citation type="submission" date="2017-06" db="EMBL/GenBank/DDBJ databases">
        <title>Celeribacter sp. TSPH2 complete genome sequence.</title>
        <authorList>
            <person name="Woo J.-H."/>
            <person name="Kim H.-S."/>
        </authorList>
    </citation>
    <scope>NUCLEOTIDE SEQUENCE [LARGE SCALE GENOMIC DNA]</scope>
    <source>
        <strain evidence="2 3">TSPH2</strain>
    </source>
</reference>
<organism evidence="2 3">
    <name type="scientific">Celeribacter ethanolicus</name>
    <dbReference type="NCBI Taxonomy" id="1758178"/>
    <lineage>
        <taxon>Bacteria</taxon>
        <taxon>Pseudomonadati</taxon>
        <taxon>Pseudomonadota</taxon>
        <taxon>Alphaproteobacteria</taxon>
        <taxon>Rhodobacterales</taxon>
        <taxon>Roseobacteraceae</taxon>
        <taxon>Celeribacter</taxon>
    </lineage>
</organism>